<dbReference type="AlphaFoldDB" id="A0A2J6RWF4"/>
<comment type="similarity">
    <text evidence="1">Belongs to the lcsJ thioesterase family.</text>
</comment>
<dbReference type="Pfam" id="PF13279">
    <property type="entry name" value="4HBT_2"/>
    <property type="match status" value="1"/>
</dbReference>
<dbReference type="OrthoDB" id="265761at2759"/>
<evidence type="ECO:0000256" key="1">
    <source>
        <dbReference type="ARBA" id="ARBA00038476"/>
    </source>
</evidence>
<dbReference type="CDD" id="cd00586">
    <property type="entry name" value="4HBT"/>
    <property type="match status" value="1"/>
</dbReference>
<sequence length="283" mass="32251">MACKFTIRLKHLPQSLTIKQFRFLRAFIYQVFVHREPLPSDALFRPLIVTTRNWPAECDYNIHKSNSTYFTDMDIARAHLVSCLLKNWLRGSNSSSNSSALVPNNLKLDGSKRVSIAVGAVSCHFRKEIPPFTKYEIWTRILCWDKKWIYIVCHFVKCGAVPLGQRSSPETRHTTGNASATKTSTITQIDPPSSAIYATGITRYVFKEGRITVPPELFLSTCGLLPPRQVLSEINVTDLRREMIEEQNERGLKYMEAFATLDEVHESFKDSTSKEALGHFGEF</sequence>
<protein>
    <recommendedName>
        <fullName evidence="5">Thioesterase/thiol ester dehydrase-isomerase</fullName>
    </recommendedName>
</protein>
<dbReference type="PANTHER" id="PTHR12475:SF4">
    <property type="entry name" value="PROTEIN THEM6"/>
    <property type="match status" value="1"/>
</dbReference>
<dbReference type="InterPro" id="IPR051490">
    <property type="entry name" value="THEM6_lcsJ_thioesterase"/>
</dbReference>
<accession>A0A2J6RWF4</accession>
<proteinExistence type="inferred from homology"/>
<dbReference type="EMBL" id="KZ613943">
    <property type="protein sequence ID" value="PMD42851.1"/>
    <property type="molecule type" value="Genomic_DNA"/>
</dbReference>
<dbReference type="SUPFAM" id="SSF54637">
    <property type="entry name" value="Thioesterase/thiol ester dehydrase-isomerase"/>
    <property type="match status" value="1"/>
</dbReference>
<feature type="region of interest" description="Disordered" evidence="2">
    <location>
        <begin position="166"/>
        <end position="185"/>
    </location>
</feature>
<gene>
    <name evidence="3" type="ORF">L207DRAFT_486623</name>
</gene>
<dbReference type="PANTHER" id="PTHR12475">
    <property type="match status" value="1"/>
</dbReference>
<feature type="compositionally biased region" description="Polar residues" evidence="2">
    <location>
        <begin position="174"/>
        <end position="185"/>
    </location>
</feature>
<evidence type="ECO:0000313" key="4">
    <source>
        <dbReference type="Proteomes" id="UP000235786"/>
    </source>
</evidence>
<dbReference type="Proteomes" id="UP000235786">
    <property type="component" value="Unassembled WGS sequence"/>
</dbReference>
<evidence type="ECO:0000313" key="3">
    <source>
        <dbReference type="EMBL" id="PMD42851.1"/>
    </source>
</evidence>
<organism evidence="3 4">
    <name type="scientific">Hyaloscypha variabilis (strain UAMH 11265 / GT02V1 / F)</name>
    <name type="common">Meliniomyces variabilis</name>
    <dbReference type="NCBI Taxonomy" id="1149755"/>
    <lineage>
        <taxon>Eukaryota</taxon>
        <taxon>Fungi</taxon>
        <taxon>Dikarya</taxon>
        <taxon>Ascomycota</taxon>
        <taxon>Pezizomycotina</taxon>
        <taxon>Leotiomycetes</taxon>
        <taxon>Helotiales</taxon>
        <taxon>Hyaloscyphaceae</taxon>
        <taxon>Hyaloscypha</taxon>
        <taxon>Hyaloscypha variabilis</taxon>
    </lineage>
</organism>
<dbReference type="InterPro" id="IPR029069">
    <property type="entry name" value="HotDog_dom_sf"/>
</dbReference>
<evidence type="ECO:0008006" key="5">
    <source>
        <dbReference type="Google" id="ProtNLM"/>
    </source>
</evidence>
<reference evidence="3 4" key="1">
    <citation type="submission" date="2016-04" db="EMBL/GenBank/DDBJ databases">
        <title>A degradative enzymes factory behind the ericoid mycorrhizal symbiosis.</title>
        <authorList>
            <consortium name="DOE Joint Genome Institute"/>
            <person name="Martino E."/>
            <person name="Morin E."/>
            <person name="Grelet G."/>
            <person name="Kuo A."/>
            <person name="Kohler A."/>
            <person name="Daghino S."/>
            <person name="Barry K."/>
            <person name="Choi C."/>
            <person name="Cichocki N."/>
            <person name="Clum A."/>
            <person name="Copeland A."/>
            <person name="Hainaut M."/>
            <person name="Haridas S."/>
            <person name="Labutti K."/>
            <person name="Lindquist E."/>
            <person name="Lipzen A."/>
            <person name="Khouja H.-R."/>
            <person name="Murat C."/>
            <person name="Ohm R."/>
            <person name="Olson A."/>
            <person name="Spatafora J."/>
            <person name="Veneault-Fourrey C."/>
            <person name="Henrissat B."/>
            <person name="Grigoriev I."/>
            <person name="Martin F."/>
            <person name="Perotto S."/>
        </authorList>
    </citation>
    <scope>NUCLEOTIDE SEQUENCE [LARGE SCALE GENOMIC DNA]</scope>
    <source>
        <strain evidence="3 4">F</strain>
    </source>
</reference>
<name>A0A2J6RWF4_HYAVF</name>
<evidence type="ECO:0000256" key="2">
    <source>
        <dbReference type="SAM" id="MobiDB-lite"/>
    </source>
</evidence>
<keyword evidence="4" id="KW-1185">Reference proteome</keyword>
<dbReference type="Gene3D" id="3.10.129.10">
    <property type="entry name" value="Hotdog Thioesterase"/>
    <property type="match status" value="1"/>
</dbReference>